<dbReference type="InterPro" id="IPR008490">
    <property type="entry name" value="Transposase_InsH_N"/>
</dbReference>
<dbReference type="EMBL" id="JAAGRR010000267">
    <property type="protein sequence ID" value="NDY43655.1"/>
    <property type="molecule type" value="Genomic_DNA"/>
</dbReference>
<dbReference type="NCBIfam" id="NF033578">
    <property type="entry name" value="transpos_IS5_1"/>
    <property type="match status" value="1"/>
</dbReference>
<gene>
    <name evidence="2" type="ORF">G3N55_12510</name>
</gene>
<name>A0A6N9TQX3_DISTH</name>
<evidence type="ECO:0000313" key="3">
    <source>
        <dbReference type="Proteomes" id="UP000469346"/>
    </source>
</evidence>
<feature type="domain" description="Transposase InsH N-terminal" evidence="1">
    <location>
        <begin position="28"/>
        <end position="126"/>
    </location>
</feature>
<dbReference type="AlphaFoldDB" id="A0A6N9TQX3"/>
<dbReference type="PANTHER" id="PTHR33803:SF3">
    <property type="entry name" value="BLL1974 PROTEIN"/>
    <property type="match status" value="1"/>
</dbReference>
<sequence>PPLFLQISAMKPKKSPRDNGQQDLFRPELAKMIDHRHGLVKLANVVDWDRLDELFGKEYCPDNGRPAISTRLMVSLQYLKYTYNLSDDDVVAGWVENPYWQYLSGMQYFEHEAPIHPSSMSRWRKRIGEAGAEQLLKETIAAGLKLKVVRPHQLKRVNVDTTVQEKDIRFPTDARLYHRARRRLVDAAKKRKIPLRQNYNRIGKGLFFQQSRYAHARQMKRAAKCTRKLRTILGR</sequence>
<reference evidence="2 3" key="1">
    <citation type="submission" date="2020-02" db="EMBL/GenBank/DDBJ databases">
        <title>Comparative genomics of sulfur disproportionating microorganisms.</title>
        <authorList>
            <person name="Ward L.M."/>
            <person name="Bertran E."/>
            <person name="Johnston D.T."/>
        </authorList>
    </citation>
    <scope>NUCLEOTIDE SEQUENCE [LARGE SCALE GENOMIC DNA]</scope>
    <source>
        <strain evidence="2 3">DSM 100025</strain>
    </source>
</reference>
<comment type="caution">
    <text evidence="2">The sequence shown here is derived from an EMBL/GenBank/DDBJ whole genome shotgun (WGS) entry which is preliminary data.</text>
</comment>
<keyword evidence="3" id="KW-1185">Reference proteome</keyword>
<organism evidence="2 3">
    <name type="scientific">Dissulfurirhabdus thermomarina</name>
    <dbReference type="NCBI Taxonomy" id="1765737"/>
    <lineage>
        <taxon>Bacteria</taxon>
        <taxon>Deltaproteobacteria</taxon>
        <taxon>Dissulfurirhabdaceae</taxon>
        <taxon>Dissulfurirhabdus</taxon>
    </lineage>
</organism>
<proteinExistence type="predicted"/>
<protein>
    <submittedName>
        <fullName evidence="2">IS5 family transposase</fullName>
    </submittedName>
</protein>
<dbReference type="Proteomes" id="UP000469346">
    <property type="component" value="Unassembled WGS sequence"/>
</dbReference>
<feature type="non-terminal residue" evidence="2">
    <location>
        <position position="1"/>
    </location>
</feature>
<feature type="non-terminal residue" evidence="2">
    <location>
        <position position="235"/>
    </location>
</feature>
<dbReference type="PANTHER" id="PTHR33803">
    <property type="entry name" value="IS1478 TRANSPOSASE"/>
    <property type="match status" value="1"/>
</dbReference>
<evidence type="ECO:0000259" key="1">
    <source>
        <dbReference type="Pfam" id="PF05598"/>
    </source>
</evidence>
<accession>A0A6N9TQX3</accession>
<dbReference type="InterPro" id="IPR047710">
    <property type="entry name" value="Transpos_IS5-like"/>
</dbReference>
<dbReference type="Pfam" id="PF05598">
    <property type="entry name" value="DUF772"/>
    <property type="match status" value="1"/>
</dbReference>
<evidence type="ECO:0000313" key="2">
    <source>
        <dbReference type="EMBL" id="NDY43655.1"/>
    </source>
</evidence>